<dbReference type="InterPro" id="IPR029044">
    <property type="entry name" value="Nucleotide-diphossugar_trans"/>
</dbReference>
<dbReference type="PANTHER" id="PTHR32385">
    <property type="entry name" value="MANNOSYL PHOSPHORYLINOSITOL CERAMIDE SYNTHASE"/>
    <property type="match status" value="1"/>
</dbReference>
<dbReference type="InterPro" id="IPR051706">
    <property type="entry name" value="Glycosyltransferase_domain"/>
</dbReference>
<evidence type="ECO:0000313" key="2">
    <source>
        <dbReference type="Proteomes" id="UP001565243"/>
    </source>
</evidence>
<dbReference type="Pfam" id="PF05704">
    <property type="entry name" value="Caps_synth"/>
    <property type="match status" value="1"/>
</dbReference>
<protein>
    <submittedName>
        <fullName evidence="1">Glycosyltransferase family 32 protein</fullName>
    </submittedName>
</protein>
<proteinExistence type="predicted"/>
<sequence>MNKNKIKAMVRPALKNAVSLRLRIEKALLKRKKLAEYNPALEQDMDIVIHNRTPGEIPERVWMFWAGSTLPKEIQSFVDKVARENPDWSVTVVNDSNLSHYLPELVFTRQDMLVAHRSDVIRLELLYKYGGVWMDASVILNRTLDEFLAVNGNSRYDMVAFYRDVSTVDRRYPVIETWFMAAPKKNPFIASWLRYFRPIITLGAADMFKQLQQLPNYQELVQKITDPQYLILNITQQQALREYNEYNLYLRKCEANALYYQRLVSWDAVQLSRMLMIDRLPDVLPPIVKLTGLDRKYLSTNLRYGAVNKDSLLGQVLFADAPDRMPDMPDMPMPGISGSAGA</sequence>
<gene>
    <name evidence="1" type="ORF">AB6T85_23270</name>
</gene>
<dbReference type="PANTHER" id="PTHR32385:SF15">
    <property type="entry name" value="INOSITOL PHOSPHOCERAMIDE MANNOSYLTRANSFERASE 1"/>
    <property type="match status" value="1"/>
</dbReference>
<dbReference type="Gene3D" id="3.90.550.20">
    <property type="match status" value="1"/>
</dbReference>
<accession>A0ABV4EF18</accession>
<dbReference type="RefSeq" id="WP_253456279.1">
    <property type="nucleotide sequence ID" value="NZ_JBGFFX010000022.1"/>
</dbReference>
<evidence type="ECO:0000313" key="1">
    <source>
        <dbReference type="EMBL" id="MEY8773327.1"/>
    </source>
</evidence>
<dbReference type="Proteomes" id="UP001565243">
    <property type="component" value="Unassembled WGS sequence"/>
</dbReference>
<name>A0ABV4EF18_9GAMM</name>
<dbReference type="EMBL" id="JBGFFX010000022">
    <property type="protein sequence ID" value="MEY8773327.1"/>
    <property type="molecule type" value="Genomic_DNA"/>
</dbReference>
<comment type="caution">
    <text evidence="1">The sequence shown here is derived from an EMBL/GenBank/DDBJ whole genome shotgun (WGS) entry which is preliminary data.</text>
</comment>
<organism evidence="1 2">
    <name type="scientific">Erwinia aeris</name>
    <dbReference type="NCBI Taxonomy" id="3239803"/>
    <lineage>
        <taxon>Bacteria</taxon>
        <taxon>Pseudomonadati</taxon>
        <taxon>Pseudomonadota</taxon>
        <taxon>Gammaproteobacteria</taxon>
        <taxon>Enterobacterales</taxon>
        <taxon>Erwiniaceae</taxon>
        <taxon>Erwinia</taxon>
    </lineage>
</organism>
<reference evidence="1 2" key="1">
    <citation type="submission" date="2024-07" db="EMBL/GenBank/DDBJ databases">
        <authorList>
            <person name="Hebao G."/>
        </authorList>
    </citation>
    <scope>NUCLEOTIDE SEQUENCE [LARGE SCALE GENOMIC DNA]</scope>
    <source>
        <strain evidence="1 2">ACCC 02193</strain>
    </source>
</reference>
<keyword evidence="2" id="KW-1185">Reference proteome</keyword>
<dbReference type="InterPro" id="IPR008441">
    <property type="entry name" value="AfumC-like_glycosyl_Trfase"/>
</dbReference>
<dbReference type="SUPFAM" id="SSF53448">
    <property type="entry name" value="Nucleotide-diphospho-sugar transferases"/>
    <property type="match status" value="1"/>
</dbReference>